<dbReference type="EMBL" id="CP123504">
    <property type="protein sequence ID" value="WGM01581.1"/>
    <property type="molecule type" value="Genomic_DNA"/>
</dbReference>
<evidence type="ECO:0000313" key="2">
    <source>
        <dbReference type="EMBL" id="WGL95443.1"/>
    </source>
</evidence>
<dbReference type="RefSeq" id="WP_280625084.1">
    <property type="nucleotide sequence ID" value="NZ_CP123498.1"/>
</dbReference>
<feature type="domain" description="VWFA" evidence="1">
    <location>
        <begin position="320"/>
        <end position="481"/>
    </location>
</feature>
<dbReference type="PANTHER" id="PTHR36846">
    <property type="entry name" value="PROTEIN VIAA"/>
    <property type="match status" value="1"/>
</dbReference>
<gene>
    <name evidence="3" type="primary">viaA</name>
    <name evidence="2" type="ORF">QE207_02055</name>
    <name evidence="3" type="ORF">QE210_00115</name>
</gene>
<evidence type="ECO:0000313" key="4">
    <source>
        <dbReference type="Proteomes" id="UP001177595"/>
    </source>
</evidence>
<name>A0AA95K9N5_9GAMM</name>
<dbReference type="AlphaFoldDB" id="A0AA95K9N5"/>
<accession>A0AA95K9N5</accession>
<dbReference type="Pfam" id="PF05762">
    <property type="entry name" value="VWA_CoxE"/>
    <property type="match status" value="1"/>
</dbReference>
<dbReference type="InterPro" id="IPR036465">
    <property type="entry name" value="vWFA_dom_sf"/>
</dbReference>
<evidence type="ECO:0000313" key="3">
    <source>
        <dbReference type="EMBL" id="WGM01581.1"/>
    </source>
</evidence>
<dbReference type="Gene3D" id="3.40.50.410">
    <property type="entry name" value="von Willebrand factor, type A domain"/>
    <property type="match status" value="1"/>
</dbReference>
<sequence>MLNIATIDMLLSINEVELIEEIVLTLLATPQLVIFFEKYPNLKSILLNDLLAWKKNLYRQLQETLVPIKLTEEFALYQQNLAIDTTKFFSNLPVTINKLTEIASTFVQEANYLQERISHDPAGQSLFIQRWRLNLIIEVTTFNKLLLEREKEQLLAELEQRLKLTGNLIETFNQDNHSVGKLWDISKGVLTQSSNNIQLLIQYSHFLQQQPELEKLAELLGRRQSLKPKQKQQQMLESIISVEKIPDQIPEQISGINHGNDILRLLPSELALLGLEELEFEFYRKLVEKQLLTYRLQGDNWQQRKILRPAIKYQEQQQLKGPFIVCIDTSGSMGKFNERCAKAFCLALMKIAMSDNRQCHIILFSKEVIHYDLLNIDGLEQLMQFLNQTFSGGTDLAACLNKCLEKMQQQQWKDSDVVVISDFIAQRLPDNLIKRIKIHQTKQQRFHAVTLSKYGKPGILNIFDYIWHFDTGLKSRFIRYCK</sequence>
<dbReference type="InterPro" id="IPR008912">
    <property type="entry name" value="Uncharacterised_CoxE"/>
</dbReference>
<dbReference type="GO" id="GO:0005829">
    <property type="term" value="C:cytosol"/>
    <property type="evidence" value="ECO:0007669"/>
    <property type="project" value="TreeGrafter"/>
</dbReference>
<dbReference type="InterPro" id="IPR002035">
    <property type="entry name" value="VWF_A"/>
</dbReference>
<dbReference type="Proteomes" id="UP001177595">
    <property type="component" value="Chromosome"/>
</dbReference>
<organism evidence="3 4">
    <name type="scientific">Arsenophonus nasoniae</name>
    <name type="common">son-killer infecting Nasonia vitripennis</name>
    <dbReference type="NCBI Taxonomy" id="638"/>
    <lineage>
        <taxon>Bacteria</taxon>
        <taxon>Pseudomonadati</taxon>
        <taxon>Pseudomonadota</taxon>
        <taxon>Gammaproteobacteria</taxon>
        <taxon>Enterobacterales</taxon>
        <taxon>Morganellaceae</taxon>
        <taxon>Arsenophonus</taxon>
    </lineage>
</organism>
<dbReference type="SUPFAM" id="SSF53300">
    <property type="entry name" value="vWA-like"/>
    <property type="match status" value="1"/>
</dbReference>
<dbReference type="CDD" id="cd01462">
    <property type="entry name" value="VWA_YIEM_type"/>
    <property type="match status" value="1"/>
</dbReference>
<dbReference type="EMBL" id="CP123498">
    <property type="protein sequence ID" value="WGL95443.1"/>
    <property type="molecule type" value="Genomic_DNA"/>
</dbReference>
<dbReference type="NCBIfam" id="NF008230">
    <property type="entry name" value="PRK10997.1"/>
    <property type="match status" value="1"/>
</dbReference>
<dbReference type="PANTHER" id="PTHR36846:SF1">
    <property type="entry name" value="PROTEIN VIAA"/>
    <property type="match status" value="1"/>
</dbReference>
<proteinExistence type="predicted"/>
<dbReference type="Proteomes" id="UP001177597">
    <property type="component" value="Chromosome"/>
</dbReference>
<evidence type="ECO:0000259" key="1">
    <source>
        <dbReference type="SMART" id="SM00327"/>
    </source>
</evidence>
<protein>
    <submittedName>
        <fullName evidence="3">ATPase RavA stimulator ViaA</fullName>
    </submittedName>
</protein>
<reference evidence="3" key="1">
    <citation type="submission" date="2023-04" db="EMBL/GenBank/DDBJ databases">
        <title>Genome dynamics across the evolutionary transition to endosymbiosis.</title>
        <authorList>
            <person name="Siozios S."/>
            <person name="Nadal-Jimenez P."/>
            <person name="Azagi T."/>
            <person name="Sprong H."/>
            <person name="Frost C.L."/>
            <person name="Parratt S.R."/>
            <person name="Taylor G."/>
            <person name="Brettell L."/>
            <person name="Lew K.C."/>
            <person name="Croft L."/>
            <person name="King K.C."/>
            <person name="Brockhurst M.A."/>
            <person name="Hypsa V."/>
            <person name="Novakova E."/>
            <person name="Darby A.C."/>
            <person name="Hurst G.D.D."/>
        </authorList>
    </citation>
    <scope>NUCLEOTIDE SEQUENCE</scope>
    <source>
        <strain evidence="2">AIh</strain>
        <strain evidence="3">APv</strain>
    </source>
</reference>
<dbReference type="SMART" id="SM00327">
    <property type="entry name" value="VWA"/>
    <property type="match status" value="1"/>
</dbReference>